<dbReference type="Proteomes" id="UP000553706">
    <property type="component" value="Unassembled WGS sequence"/>
</dbReference>
<dbReference type="InterPro" id="IPR036390">
    <property type="entry name" value="WH_DNA-bd_sf"/>
</dbReference>
<evidence type="ECO:0000256" key="7">
    <source>
        <dbReference type="PIRSR" id="PIRSR602481-2"/>
    </source>
</evidence>
<keyword evidence="5 8" id="KW-0238">DNA-binding</keyword>
<evidence type="ECO:0000256" key="1">
    <source>
        <dbReference type="ARBA" id="ARBA00007957"/>
    </source>
</evidence>
<dbReference type="GO" id="GO:1900376">
    <property type="term" value="P:regulation of secondary metabolite biosynthetic process"/>
    <property type="evidence" value="ECO:0007669"/>
    <property type="project" value="TreeGrafter"/>
</dbReference>
<keyword evidence="4 8" id="KW-0805">Transcription regulation</keyword>
<dbReference type="InterPro" id="IPR043135">
    <property type="entry name" value="Fur_C"/>
</dbReference>
<keyword evidence="6 8" id="KW-0804">Transcription</keyword>
<evidence type="ECO:0000313" key="9">
    <source>
        <dbReference type="EMBL" id="MBB5374177.1"/>
    </source>
</evidence>
<dbReference type="SUPFAM" id="SSF46785">
    <property type="entry name" value="Winged helix' DNA-binding domain"/>
    <property type="match status" value="1"/>
</dbReference>
<sequence>MDISIERLCIENGLKMTGPRRVIARVLSEATDHPDVDELHRRATRVDSRISLATVYRTVRLLESKGILSRRDLGSRRARYEASGDKHHFHLVDKESGTIVEFDAPQAEAMLREIAKAQGFEVDTIKIELFGRRTAK</sequence>
<evidence type="ECO:0000256" key="6">
    <source>
        <dbReference type="ARBA" id="ARBA00023163"/>
    </source>
</evidence>
<proteinExistence type="inferred from homology"/>
<gene>
    <name evidence="8" type="primary">fur</name>
    <name evidence="9" type="ORF">HNP71_002448</name>
</gene>
<comment type="subunit">
    <text evidence="8">Homodimer.</text>
</comment>
<accession>A0A840VH04</accession>
<dbReference type="Gene3D" id="1.10.10.10">
    <property type="entry name" value="Winged helix-like DNA-binding domain superfamily/Winged helix DNA-binding domain"/>
    <property type="match status" value="1"/>
</dbReference>
<comment type="subcellular location">
    <subcellularLocation>
        <location evidence="8">Cytoplasm</location>
    </subcellularLocation>
</comment>
<keyword evidence="10" id="KW-1185">Reference proteome</keyword>
<comment type="cofactor">
    <cofactor evidence="7">
        <name>Mn(2+)</name>
        <dbReference type="ChEBI" id="CHEBI:29035"/>
    </cofactor>
    <cofactor evidence="7">
        <name>Fe(2+)</name>
        <dbReference type="ChEBI" id="CHEBI:29033"/>
    </cofactor>
    <text evidence="7">Binds 1 Mn(2+) or Fe(2+) ion per subunit.</text>
</comment>
<keyword evidence="3 8" id="KW-0862">Zinc</keyword>
<feature type="binding site" evidence="7">
    <location>
        <position position="108"/>
    </location>
    <ligand>
        <name>Fe cation</name>
        <dbReference type="ChEBI" id="CHEBI:24875"/>
    </ligand>
</feature>
<evidence type="ECO:0000256" key="3">
    <source>
        <dbReference type="ARBA" id="ARBA00022833"/>
    </source>
</evidence>
<evidence type="ECO:0000256" key="4">
    <source>
        <dbReference type="ARBA" id="ARBA00023015"/>
    </source>
</evidence>
<keyword evidence="7 8" id="KW-0479">Metal-binding</keyword>
<feature type="binding site" evidence="7">
    <location>
        <position position="87"/>
    </location>
    <ligand>
        <name>Fe cation</name>
        <dbReference type="ChEBI" id="CHEBI:24875"/>
    </ligand>
</feature>
<organism evidence="9 10">
    <name type="scientific">Acidocella aromatica</name>
    <dbReference type="NCBI Taxonomy" id="1303579"/>
    <lineage>
        <taxon>Bacteria</taxon>
        <taxon>Pseudomonadati</taxon>
        <taxon>Pseudomonadota</taxon>
        <taxon>Alphaproteobacteria</taxon>
        <taxon>Acetobacterales</taxon>
        <taxon>Acidocellaceae</taxon>
        <taxon>Acidocella</taxon>
    </lineage>
</organism>
<dbReference type="GO" id="GO:0008270">
    <property type="term" value="F:zinc ion binding"/>
    <property type="evidence" value="ECO:0007669"/>
    <property type="project" value="TreeGrafter"/>
</dbReference>
<evidence type="ECO:0000256" key="2">
    <source>
        <dbReference type="ARBA" id="ARBA00022491"/>
    </source>
</evidence>
<dbReference type="RefSeq" id="WP_183267192.1">
    <property type="nucleotide sequence ID" value="NZ_JACHFJ010000013.1"/>
</dbReference>
<comment type="caution">
    <text evidence="9">The sequence shown here is derived from an EMBL/GenBank/DDBJ whole genome shotgun (WGS) entry which is preliminary data.</text>
</comment>
<dbReference type="PANTHER" id="PTHR33202">
    <property type="entry name" value="ZINC UPTAKE REGULATION PROTEIN"/>
    <property type="match status" value="1"/>
</dbReference>
<evidence type="ECO:0000256" key="8">
    <source>
        <dbReference type="RuleBase" id="RU364037"/>
    </source>
</evidence>
<keyword evidence="8" id="KW-0963">Cytoplasm</keyword>
<dbReference type="GO" id="GO:0045892">
    <property type="term" value="P:negative regulation of DNA-templated transcription"/>
    <property type="evidence" value="ECO:0007669"/>
    <property type="project" value="TreeGrafter"/>
</dbReference>
<evidence type="ECO:0000256" key="5">
    <source>
        <dbReference type="ARBA" id="ARBA00023125"/>
    </source>
</evidence>
<dbReference type="GO" id="GO:0005737">
    <property type="term" value="C:cytoplasm"/>
    <property type="evidence" value="ECO:0007669"/>
    <property type="project" value="UniProtKB-SubCell"/>
</dbReference>
<dbReference type="GO" id="GO:0003700">
    <property type="term" value="F:DNA-binding transcription factor activity"/>
    <property type="evidence" value="ECO:0007669"/>
    <property type="project" value="UniProtKB-UniRule"/>
</dbReference>
<dbReference type="InterPro" id="IPR002481">
    <property type="entry name" value="FUR"/>
</dbReference>
<keyword evidence="7 8" id="KW-0408">Iron</keyword>
<name>A0A840VH04_9PROT</name>
<keyword evidence="2 8" id="KW-0678">Repressor</keyword>
<dbReference type="Gene3D" id="3.30.1490.190">
    <property type="match status" value="1"/>
</dbReference>
<dbReference type="AlphaFoldDB" id="A0A840VH04"/>
<dbReference type="GO" id="GO:0000976">
    <property type="term" value="F:transcription cis-regulatory region binding"/>
    <property type="evidence" value="ECO:0007669"/>
    <property type="project" value="TreeGrafter"/>
</dbReference>
<comment type="similarity">
    <text evidence="1 8">Belongs to the Fur family.</text>
</comment>
<protein>
    <recommendedName>
        <fullName evidence="8">Ferric uptake regulation protein</fullName>
    </recommendedName>
</protein>
<evidence type="ECO:0000313" key="10">
    <source>
        <dbReference type="Proteomes" id="UP000553706"/>
    </source>
</evidence>
<dbReference type="Pfam" id="PF01475">
    <property type="entry name" value="FUR"/>
    <property type="match status" value="1"/>
</dbReference>
<dbReference type="EMBL" id="JACHFJ010000013">
    <property type="protein sequence ID" value="MBB5374177.1"/>
    <property type="molecule type" value="Genomic_DNA"/>
</dbReference>
<dbReference type="PANTHER" id="PTHR33202:SF7">
    <property type="entry name" value="FERRIC UPTAKE REGULATION PROTEIN"/>
    <property type="match status" value="1"/>
</dbReference>
<dbReference type="InterPro" id="IPR036388">
    <property type="entry name" value="WH-like_DNA-bd_sf"/>
</dbReference>
<dbReference type="CDD" id="cd07153">
    <property type="entry name" value="Fur_like"/>
    <property type="match status" value="1"/>
</dbReference>
<reference evidence="9 10" key="1">
    <citation type="submission" date="2020-08" db="EMBL/GenBank/DDBJ databases">
        <title>Genomic Encyclopedia of Type Strains, Phase IV (KMG-IV): sequencing the most valuable type-strain genomes for metagenomic binning, comparative biology and taxonomic classification.</title>
        <authorList>
            <person name="Goeker M."/>
        </authorList>
    </citation>
    <scope>NUCLEOTIDE SEQUENCE [LARGE SCALE GENOMIC DNA]</scope>
    <source>
        <strain evidence="9 10">DSM 27026</strain>
    </source>
</reference>